<reference evidence="2 3" key="1">
    <citation type="submission" date="2016-11" db="EMBL/GenBank/DDBJ databases">
        <authorList>
            <person name="Jaros S."/>
            <person name="Januszkiewicz K."/>
            <person name="Wedrychowicz H."/>
        </authorList>
    </citation>
    <scope>NUCLEOTIDE SEQUENCE [LARGE SCALE GENOMIC DNA]</scope>
    <source>
        <strain evidence="2 3">DSM 21864</strain>
    </source>
</reference>
<evidence type="ECO:0000256" key="1">
    <source>
        <dbReference type="SAM" id="Phobius"/>
    </source>
</evidence>
<feature type="transmembrane region" description="Helical" evidence="1">
    <location>
        <begin position="12"/>
        <end position="30"/>
    </location>
</feature>
<sequence>MLNDTDMRKFIVVIWIIAFILLWGGFYLLLPEKALIREIDKMEKSIVKEDWDSAQKQLDDFKKTYYDKKILIQSNNATEAFINFNNNLGQLDYCIRNKEPSALEYLGALKFSLDYSVKGFSGP</sequence>
<gene>
    <name evidence="2" type="ORF">SAMN05444401_0294</name>
</gene>
<evidence type="ECO:0008006" key="4">
    <source>
        <dbReference type="Google" id="ProtNLM"/>
    </source>
</evidence>
<organism evidence="2 3">
    <name type="scientific">Clostridium amylolyticum</name>
    <dbReference type="NCBI Taxonomy" id="1121298"/>
    <lineage>
        <taxon>Bacteria</taxon>
        <taxon>Bacillati</taxon>
        <taxon>Bacillota</taxon>
        <taxon>Clostridia</taxon>
        <taxon>Eubacteriales</taxon>
        <taxon>Clostridiaceae</taxon>
        <taxon>Clostridium</taxon>
    </lineage>
</organism>
<dbReference type="Proteomes" id="UP000184080">
    <property type="component" value="Unassembled WGS sequence"/>
</dbReference>
<keyword evidence="1" id="KW-1133">Transmembrane helix</keyword>
<dbReference type="AlphaFoldDB" id="A0A1M6NRQ4"/>
<name>A0A1M6NRQ4_9CLOT</name>
<keyword evidence="1" id="KW-0472">Membrane</keyword>
<protein>
    <recommendedName>
        <fullName evidence="4">DUF4363 family protein</fullName>
    </recommendedName>
</protein>
<dbReference type="STRING" id="1121298.SAMN05444401_0294"/>
<keyword evidence="3" id="KW-1185">Reference proteome</keyword>
<evidence type="ECO:0000313" key="3">
    <source>
        <dbReference type="Proteomes" id="UP000184080"/>
    </source>
</evidence>
<dbReference type="OrthoDB" id="1915861at2"/>
<proteinExistence type="predicted"/>
<dbReference type="InterPro" id="IPR025373">
    <property type="entry name" value="DUF4363"/>
</dbReference>
<keyword evidence="1" id="KW-0812">Transmembrane</keyword>
<dbReference type="RefSeq" id="WP_083600034.1">
    <property type="nucleotide sequence ID" value="NZ_FQZO01000012.1"/>
</dbReference>
<accession>A0A1M6NRQ4</accession>
<dbReference type="EMBL" id="FQZO01000012">
    <property type="protein sequence ID" value="SHJ98318.1"/>
    <property type="molecule type" value="Genomic_DNA"/>
</dbReference>
<evidence type="ECO:0000313" key="2">
    <source>
        <dbReference type="EMBL" id="SHJ98318.1"/>
    </source>
</evidence>
<dbReference type="Pfam" id="PF14276">
    <property type="entry name" value="DUF4363"/>
    <property type="match status" value="1"/>
</dbReference>